<evidence type="ECO:0000256" key="1">
    <source>
        <dbReference type="SAM" id="Phobius"/>
    </source>
</evidence>
<evidence type="ECO:0000313" key="2">
    <source>
        <dbReference type="EMBL" id="KUM50935.1"/>
    </source>
</evidence>
<organism evidence="2">
    <name type="scientific">Picea glauca</name>
    <name type="common">White spruce</name>
    <name type="synonym">Pinus glauca</name>
    <dbReference type="NCBI Taxonomy" id="3330"/>
    <lineage>
        <taxon>Eukaryota</taxon>
        <taxon>Viridiplantae</taxon>
        <taxon>Streptophyta</taxon>
        <taxon>Embryophyta</taxon>
        <taxon>Tracheophyta</taxon>
        <taxon>Spermatophyta</taxon>
        <taxon>Pinopsida</taxon>
        <taxon>Pinidae</taxon>
        <taxon>Conifers I</taxon>
        <taxon>Pinales</taxon>
        <taxon>Pinaceae</taxon>
        <taxon>Picea</taxon>
    </lineage>
</organism>
<accession>A0A101M4N2</accession>
<dbReference type="EMBL" id="LKAM01000001">
    <property type="protein sequence ID" value="KUM50935.1"/>
    <property type="molecule type" value="Genomic_DNA"/>
</dbReference>
<sequence length="70" mass="8145">MLSHLLLVLPHCRGNFLLLPLFLMSPFLMIRLIPNLRLLSSLKKRAYLPLIRLRKPNEALMSPLPRLMLS</sequence>
<proteinExistence type="predicted"/>
<keyword evidence="2" id="KW-0496">Mitochondrion</keyword>
<feature type="transmembrane region" description="Helical" evidence="1">
    <location>
        <begin position="16"/>
        <end position="34"/>
    </location>
</feature>
<keyword evidence="1" id="KW-0472">Membrane</keyword>
<gene>
    <name evidence="2" type="ORF">ABT39_MTgene781</name>
</gene>
<geneLocation type="mitochondrion" evidence="2"/>
<protein>
    <submittedName>
        <fullName evidence="2">Uncharacterized protein</fullName>
    </submittedName>
</protein>
<keyword evidence="1" id="KW-0812">Transmembrane</keyword>
<reference evidence="2" key="1">
    <citation type="journal article" date="2015" name="Genome Biol. Evol.">
        <title>Organellar Genomes of White Spruce (Picea glauca): Assembly and Annotation.</title>
        <authorList>
            <person name="Jackman S.D."/>
            <person name="Warren R.L."/>
            <person name="Gibb E.A."/>
            <person name="Vandervalk B.P."/>
            <person name="Mohamadi H."/>
            <person name="Chu J."/>
            <person name="Raymond A."/>
            <person name="Pleasance S."/>
            <person name="Coope R."/>
            <person name="Wildung M.R."/>
            <person name="Ritland C.E."/>
            <person name="Bousquet J."/>
            <person name="Jones S.J."/>
            <person name="Bohlmann J."/>
            <person name="Birol I."/>
        </authorList>
    </citation>
    <scope>NUCLEOTIDE SEQUENCE [LARGE SCALE GENOMIC DNA]</scope>
    <source>
        <tissue evidence="2">Flushing bud</tissue>
    </source>
</reference>
<comment type="caution">
    <text evidence="2">The sequence shown here is derived from an EMBL/GenBank/DDBJ whole genome shotgun (WGS) entry which is preliminary data.</text>
</comment>
<dbReference type="AlphaFoldDB" id="A0A101M4N2"/>
<keyword evidence="1" id="KW-1133">Transmembrane helix</keyword>
<name>A0A101M4N2_PICGL</name>